<dbReference type="InterPro" id="IPR050194">
    <property type="entry name" value="Glycosyltransferase_grp1"/>
</dbReference>
<sequence length="422" mass="44622">MRSDGREKSDCGLRVLIVQPHLGELSETFLVAHAKDLPRYPGVALTTVLEWHPQRDLPTKSPRTESGPVLSGGPLRRIARKLHRVTRGLPWEYELTRGYRAAIRQSRPDVVLGEYGTVGVGLVDACGEEGIPLVVHFHGHDATRHTVLERFGGGYVDMFKAASAVVAVSRHMRDRLEELGGLPGKLFVNPCGVDVGSFAGAAPASAPPVLLAVGRLVPKKAPHLTVCAFAEVARERPDARLRVIGEGPLEKVCLDLAVGLGVADQVSFLGSRQHAEVAAEMRAARAFVQHSVEAADGDCEGTPVSVVEAGSAGLPVVATRHAGIPDVVIDGETGLLCDERDVAGMAANMAEVLDDPARASLLGAAAATRVRSYFDRDSSLGRLAEVLLFAAGRGRKPDLFPSAFAALAAPPKAARSLAEVDA</sequence>
<dbReference type="Proteomes" id="UP000318741">
    <property type="component" value="Chromosome"/>
</dbReference>
<dbReference type="PANTHER" id="PTHR45947">
    <property type="entry name" value="SULFOQUINOVOSYL TRANSFERASE SQD2"/>
    <property type="match status" value="1"/>
</dbReference>
<dbReference type="Gene3D" id="3.40.50.2000">
    <property type="entry name" value="Glycogen Phosphorylase B"/>
    <property type="match status" value="2"/>
</dbReference>
<dbReference type="Pfam" id="PF13439">
    <property type="entry name" value="Glyco_transf_4"/>
    <property type="match status" value="1"/>
</dbReference>
<dbReference type="RefSeq" id="WP_145356817.1">
    <property type="nucleotide sequence ID" value="NZ_CP036265.1"/>
</dbReference>
<keyword evidence="4" id="KW-1185">Reference proteome</keyword>
<dbReference type="InterPro" id="IPR001296">
    <property type="entry name" value="Glyco_trans_1"/>
</dbReference>
<name>A0A517P484_9PLAN</name>
<organism evidence="3 4">
    <name type="scientific">Alienimonas californiensis</name>
    <dbReference type="NCBI Taxonomy" id="2527989"/>
    <lineage>
        <taxon>Bacteria</taxon>
        <taxon>Pseudomonadati</taxon>
        <taxon>Planctomycetota</taxon>
        <taxon>Planctomycetia</taxon>
        <taxon>Planctomycetales</taxon>
        <taxon>Planctomycetaceae</taxon>
        <taxon>Alienimonas</taxon>
    </lineage>
</organism>
<dbReference type="SUPFAM" id="SSF53756">
    <property type="entry name" value="UDP-Glycosyltransferase/glycogen phosphorylase"/>
    <property type="match status" value="1"/>
</dbReference>
<dbReference type="OrthoDB" id="73743at2"/>
<dbReference type="EMBL" id="CP036265">
    <property type="protein sequence ID" value="QDT14181.1"/>
    <property type="molecule type" value="Genomic_DNA"/>
</dbReference>
<evidence type="ECO:0000259" key="1">
    <source>
        <dbReference type="Pfam" id="PF00534"/>
    </source>
</evidence>
<feature type="domain" description="Glycosyltransferase subfamily 4-like N-terminal" evidence="2">
    <location>
        <begin position="74"/>
        <end position="195"/>
    </location>
</feature>
<dbReference type="GO" id="GO:0016757">
    <property type="term" value="F:glycosyltransferase activity"/>
    <property type="evidence" value="ECO:0007669"/>
    <property type="project" value="UniProtKB-KW"/>
</dbReference>
<proteinExistence type="predicted"/>
<dbReference type="AlphaFoldDB" id="A0A517P484"/>
<dbReference type="KEGG" id="acaf:CA12_02490"/>
<dbReference type="InterPro" id="IPR028098">
    <property type="entry name" value="Glyco_trans_4-like_N"/>
</dbReference>
<evidence type="ECO:0000313" key="3">
    <source>
        <dbReference type="EMBL" id="QDT14181.1"/>
    </source>
</evidence>
<evidence type="ECO:0000313" key="4">
    <source>
        <dbReference type="Proteomes" id="UP000318741"/>
    </source>
</evidence>
<protein>
    <submittedName>
        <fullName evidence="3">GDP-mannose-dependent alpha-(1-6)-phosphatidylinositol monomannoside mannosyltransferase</fullName>
    </submittedName>
</protein>
<dbReference type="Pfam" id="PF00534">
    <property type="entry name" value="Glycos_transf_1"/>
    <property type="match status" value="1"/>
</dbReference>
<reference evidence="3 4" key="1">
    <citation type="submission" date="2019-02" db="EMBL/GenBank/DDBJ databases">
        <title>Deep-cultivation of Planctomycetes and their phenomic and genomic characterization uncovers novel biology.</title>
        <authorList>
            <person name="Wiegand S."/>
            <person name="Jogler M."/>
            <person name="Boedeker C."/>
            <person name="Pinto D."/>
            <person name="Vollmers J."/>
            <person name="Rivas-Marin E."/>
            <person name="Kohn T."/>
            <person name="Peeters S.H."/>
            <person name="Heuer A."/>
            <person name="Rast P."/>
            <person name="Oberbeckmann S."/>
            <person name="Bunk B."/>
            <person name="Jeske O."/>
            <person name="Meyerdierks A."/>
            <person name="Storesund J.E."/>
            <person name="Kallscheuer N."/>
            <person name="Luecker S."/>
            <person name="Lage O.M."/>
            <person name="Pohl T."/>
            <person name="Merkel B.J."/>
            <person name="Hornburger P."/>
            <person name="Mueller R.-W."/>
            <person name="Bruemmer F."/>
            <person name="Labrenz M."/>
            <person name="Spormann A.M."/>
            <person name="Op den Camp H."/>
            <person name="Overmann J."/>
            <person name="Amann R."/>
            <person name="Jetten M.S.M."/>
            <person name="Mascher T."/>
            <person name="Medema M.H."/>
            <person name="Devos D.P."/>
            <person name="Kaster A.-K."/>
            <person name="Ovreas L."/>
            <person name="Rohde M."/>
            <person name="Galperin M.Y."/>
            <person name="Jogler C."/>
        </authorList>
    </citation>
    <scope>NUCLEOTIDE SEQUENCE [LARGE SCALE GENOMIC DNA]</scope>
    <source>
        <strain evidence="3 4">CA12</strain>
    </source>
</reference>
<dbReference type="PANTHER" id="PTHR45947:SF3">
    <property type="entry name" value="SULFOQUINOVOSYL TRANSFERASE SQD2"/>
    <property type="match status" value="1"/>
</dbReference>
<accession>A0A517P484</accession>
<keyword evidence="3" id="KW-0808">Transferase</keyword>
<keyword evidence="3" id="KW-0328">Glycosyltransferase</keyword>
<evidence type="ECO:0000259" key="2">
    <source>
        <dbReference type="Pfam" id="PF13439"/>
    </source>
</evidence>
<feature type="domain" description="Glycosyl transferase family 1" evidence="1">
    <location>
        <begin position="205"/>
        <end position="366"/>
    </location>
</feature>
<gene>
    <name evidence="3" type="primary">pimB_2</name>
    <name evidence="3" type="ORF">CA12_02490</name>
</gene>